<comment type="caution">
    <text evidence="2">The sequence shown here is derived from an EMBL/GenBank/DDBJ whole genome shotgun (WGS) entry which is preliminary data.</text>
</comment>
<evidence type="ECO:0000313" key="2">
    <source>
        <dbReference type="EMBL" id="GIL70943.1"/>
    </source>
</evidence>
<accession>A0A8J4BXE7</accession>
<gene>
    <name evidence="2" type="ORF">Vretifemale_1601</name>
</gene>
<feature type="compositionally biased region" description="Polar residues" evidence="1">
    <location>
        <begin position="86"/>
        <end position="104"/>
    </location>
</feature>
<protein>
    <submittedName>
        <fullName evidence="2">Uncharacterized protein</fullName>
    </submittedName>
</protein>
<dbReference type="Proteomes" id="UP000747110">
    <property type="component" value="Unassembled WGS sequence"/>
</dbReference>
<organism evidence="2 3">
    <name type="scientific">Volvox reticuliferus</name>
    <dbReference type="NCBI Taxonomy" id="1737510"/>
    <lineage>
        <taxon>Eukaryota</taxon>
        <taxon>Viridiplantae</taxon>
        <taxon>Chlorophyta</taxon>
        <taxon>core chlorophytes</taxon>
        <taxon>Chlorophyceae</taxon>
        <taxon>CS clade</taxon>
        <taxon>Chlamydomonadales</taxon>
        <taxon>Volvocaceae</taxon>
        <taxon>Volvox</taxon>
    </lineage>
</organism>
<dbReference type="EMBL" id="BNCP01000002">
    <property type="protein sequence ID" value="GIL70943.1"/>
    <property type="molecule type" value="Genomic_DNA"/>
</dbReference>
<evidence type="ECO:0000313" key="3">
    <source>
        <dbReference type="Proteomes" id="UP000747110"/>
    </source>
</evidence>
<feature type="non-terminal residue" evidence="2">
    <location>
        <position position="110"/>
    </location>
</feature>
<feature type="region of interest" description="Disordered" evidence="1">
    <location>
        <begin position="46"/>
        <end position="110"/>
    </location>
</feature>
<keyword evidence="3" id="KW-1185">Reference proteome</keyword>
<evidence type="ECO:0000256" key="1">
    <source>
        <dbReference type="SAM" id="MobiDB-lite"/>
    </source>
</evidence>
<dbReference type="AlphaFoldDB" id="A0A8J4BXE7"/>
<proteinExistence type="predicted"/>
<sequence>MGSAAVPRRSARATCARSRSERNVTIIASCRKRTPKVDTAVHRMGLIARKGGSQETTRRHKRRAQSVDDGAESETQRADDAGFHISTGTPGLTSVLTNSPSSPSILRHLA</sequence>
<reference evidence="2" key="1">
    <citation type="journal article" date="2021" name="Proc. Natl. Acad. Sci. U.S.A.">
        <title>Three genomes in the algal genus Volvox reveal the fate of a haploid sex-determining region after a transition to homothallism.</title>
        <authorList>
            <person name="Yamamoto K."/>
            <person name="Hamaji T."/>
            <person name="Kawai-Toyooka H."/>
            <person name="Matsuzaki R."/>
            <person name="Takahashi F."/>
            <person name="Nishimura Y."/>
            <person name="Kawachi M."/>
            <person name="Noguchi H."/>
            <person name="Minakuchi Y."/>
            <person name="Umen J.G."/>
            <person name="Toyoda A."/>
            <person name="Nozaki H."/>
        </authorList>
    </citation>
    <scope>NUCLEOTIDE SEQUENCE</scope>
    <source>
        <strain evidence="2">NIES-3786</strain>
    </source>
</reference>
<name>A0A8J4BXE7_9CHLO</name>